<dbReference type="InterPro" id="IPR022764">
    <property type="entry name" value="Peptidase_S54_rhomboid_dom"/>
</dbReference>
<gene>
    <name evidence="9" type="ORF">ENW96_04700</name>
</gene>
<evidence type="ECO:0000256" key="7">
    <source>
        <dbReference type="SAM" id="Phobius"/>
    </source>
</evidence>
<keyword evidence="5 7" id="KW-1133">Transmembrane helix</keyword>
<evidence type="ECO:0000256" key="6">
    <source>
        <dbReference type="ARBA" id="ARBA00023136"/>
    </source>
</evidence>
<comment type="similarity">
    <text evidence="2">Belongs to the peptidase S54 family.</text>
</comment>
<feature type="transmembrane region" description="Helical" evidence="7">
    <location>
        <begin position="15"/>
        <end position="32"/>
    </location>
</feature>
<dbReference type="SUPFAM" id="SSF144091">
    <property type="entry name" value="Rhomboid-like"/>
    <property type="match status" value="1"/>
</dbReference>
<proteinExistence type="inferred from homology"/>
<protein>
    <submittedName>
        <fullName evidence="9">Rhomboid family intramembrane serine protease</fullName>
    </submittedName>
</protein>
<dbReference type="GO" id="GO:0016020">
    <property type="term" value="C:membrane"/>
    <property type="evidence" value="ECO:0007669"/>
    <property type="project" value="UniProtKB-SubCell"/>
</dbReference>
<dbReference type="InterPro" id="IPR035952">
    <property type="entry name" value="Rhomboid-like_sf"/>
</dbReference>
<dbReference type="Pfam" id="PF01694">
    <property type="entry name" value="Rhomboid"/>
    <property type="match status" value="1"/>
</dbReference>
<accession>A0A7C3UX35</accession>
<dbReference type="GO" id="GO:0004252">
    <property type="term" value="F:serine-type endopeptidase activity"/>
    <property type="evidence" value="ECO:0007669"/>
    <property type="project" value="InterPro"/>
</dbReference>
<dbReference type="GO" id="GO:0006508">
    <property type="term" value="P:proteolysis"/>
    <property type="evidence" value="ECO:0007669"/>
    <property type="project" value="UniProtKB-KW"/>
</dbReference>
<keyword evidence="6 7" id="KW-0472">Membrane</keyword>
<keyword evidence="9" id="KW-0645">Protease</keyword>
<dbReference type="Gene3D" id="1.20.1540.10">
    <property type="entry name" value="Rhomboid-like"/>
    <property type="match status" value="1"/>
</dbReference>
<feature type="transmembrane region" description="Helical" evidence="7">
    <location>
        <begin position="199"/>
        <end position="217"/>
    </location>
</feature>
<dbReference type="EMBL" id="DTMF01000126">
    <property type="protein sequence ID" value="HGF33676.1"/>
    <property type="molecule type" value="Genomic_DNA"/>
</dbReference>
<sequence>MIPLRDNIPSLHTPTLNYAIIILNVLIFFLEMSMGRGLDEFIRVFGFVPRNFLLHLEHGNAAAAVIPIFTSMFLHGGWLHLLGNMWTLFIFGDNVEDTLGHGKFLLLYLLSGVAACFAQLFSSPASPVPMVGASGAIAGVMGAYFSLFPAARVLTLIPIFFFVIVEVPAYVFLGVWFLLQFFSGTFSLLGARADIGVAFWAHVGGFAAGFLLLRLVAPGRSRILRSQS</sequence>
<feature type="transmembrane region" description="Helical" evidence="7">
    <location>
        <begin position="128"/>
        <end position="147"/>
    </location>
</feature>
<keyword evidence="3 7" id="KW-0812">Transmembrane</keyword>
<feature type="transmembrane region" description="Helical" evidence="7">
    <location>
        <begin position="159"/>
        <end position="179"/>
    </location>
</feature>
<evidence type="ECO:0000256" key="1">
    <source>
        <dbReference type="ARBA" id="ARBA00004141"/>
    </source>
</evidence>
<keyword evidence="4" id="KW-0378">Hydrolase</keyword>
<evidence type="ECO:0000256" key="2">
    <source>
        <dbReference type="ARBA" id="ARBA00009045"/>
    </source>
</evidence>
<evidence type="ECO:0000259" key="8">
    <source>
        <dbReference type="Pfam" id="PF01694"/>
    </source>
</evidence>
<evidence type="ECO:0000313" key="9">
    <source>
        <dbReference type="EMBL" id="HGF33676.1"/>
    </source>
</evidence>
<dbReference type="InterPro" id="IPR050925">
    <property type="entry name" value="Rhomboid_protease_S54"/>
</dbReference>
<evidence type="ECO:0000256" key="5">
    <source>
        <dbReference type="ARBA" id="ARBA00022989"/>
    </source>
</evidence>
<dbReference type="PANTHER" id="PTHR43731">
    <property type="entry name" value="RHOMBOID PROTEASE"/>
    <property type="match status" value="1"/>
</dbReference>
<dbReference type="FunFam" id="1.20.1540.10:FF:000027">
    <property type="entry name" value="Rhomboid family intramembrane serine protease"/>
    <property type="match status" value="1"/>
</dbReference>
<dbReference type="AlphaFoldDB" id="A0A7C3UX35"/>
<evidence type="ECO:0000256" key="3">
    <source>
        <dbReference type="ARBA" id="ARBA00022692"/>
    </source>
</evidence>
<organism evidence="9">
    <name type="scientific">Desulfobacca acetoxidans</name>
    <dbReference type="NCBI Taxonomy" id="60893"/>
    <lineage>
        <taxon>Bacteria</taxon>
        <taxon>Pseudomonadati</taxon>
        <taxon>Thermodesulfobacteriota</taxon>
        <taxon>Desulfobaccia</taxon>
        <taxon>Desulfobaccales</taxon>
        <taxon>Desulfobaccaceae</taxon>
        <taxon>Desulfobacca</taxon>
    </lineage>
</organism>
<comment type="subcellular location">
    <subcellularLocation>
        <location evidence="1">Membrane</location>
        <topology evidence="1">Multi-pass membrane protein</topology>
    </subcellularLocation>
</comment>
<comment type="caution">
    <text evidence="9">The sequence shown here is derived from an EMBL/GenBank/DDBJ whole genome shotgun (WGS) entry which is preliminary data.</text>
</comment>
<name>A0A7C3UX35_9BACT</name>
<evidence type="ECO:0000256" key="4">
    <source>
        <dbReference type="ARBA" id="ARBA00022801"/>
    </source>
</evidence>
<feature type="transmembrane region" description="Helical" evidence="7">
    <location>
        <begin position="104"/>
        <end position="122"/>
    </location>
</feature>
<reference evidence="9" key="1">
    <citation type="journal article" date="2020" name="mSystems">
        <title>Genome- and Community-Level Interaction Insights into Carbon Utilization and Element Cycling Functions of Hydrothermarchaeota in Hydrothermal Sediment.</title>
        <authorList>
            <person name="Zhou Z."/>
            <person name="Liu Y."/>
            <person name="Xu W."/>
            <person name="Pan J."/>
            <person name="Luo Z.H."/>
            <person name="Li M."/>
        </authorList>
    </citation>
    <scope>NUCLEOTIDE SEQUENCE [LARGE SCALE GENOMIC DNA]</scope>
    <source>
        <strain evidence="9">SpSt-897</strain>
    </source>
</reference>
<dbReference type="PANTHER" id="PTHR43731:SF14">
    <property type="entry name" value="PRESENILIN-ASSOCIATED RHOMBOID-LIKE PROTEIN, MITOCHONDRIAL"/>
    <property type="match status" value="1"/>
</dbReference>
<feature type="domain" description="Peptidase S54 rhomboid" evidence="8">
    <location>
        <begin position="65"/>
        <end position="216"/>
    </location>
</feature>